<dbReference type="EMBL" id="FMJC01000002">
    <property type="protein sequence ID" value="SCM74048.1"/>
    <property type="molecule type" value="Genomic_DNA"/>
</dbReference>
<reference evidence="1" key="1">
    <citation type="submission" date="2016-08" db="EMBL/GenBank/DDBJ databases">
        <authorList>
            <person name="Seilhamer J.J."/>
        </authorList>
    </citation>
    <scope>NUCLEOTIDE SEQUENCE</scope>
    <source>
        <strain evidence="1">86-1</strain>
    </source>
</reference>
<proteinExistence type="predicted"/>
<protein>
    <submittedName>
        <fullName evidence="1">Uncharacterized protein</fullName>
    </submittedName>
</protein>
<sequence length="29" mass="3565">MKQFEMLLKRLIALTRDACDMEHHLEKYT</sequence>
<name>A0A212L967_9BACT</name>
<evidence type="ECO:0000313" key="1">
    <source>
        <dbReference type="EMBL" id="SCM74048.1"/>
    </source>
</evidence>
<gene>
    <name evidence="1" type="ORF">KL86DES1_21701</name>
</gene>
<organism evidence="1">
    <name type="scientific">uncultured Desulfovibrio sp</name>
    <dbReference type="NCBI Taxonomy" id="167968"/>
    <lineage>
        <taxon>Bacteria</taxon>
        <taxon>Pseudomonadati</taxon>
        <taxon>Thermodesulfobacteriota</taxon>
        <taxon>Desulfovibrionia</taxon>
        <taxon>Desulfovibrionales</taxon>
        <taxon>Desulfovibrionaceae</taxon>
        <taxon>Desulfovibrio</taxon>
        <taxon>environmental samples</taxon>
    </lineage>
</organism>
<dbReference type="AlphaFoldDB" id="A0A212L967"/>
<accession>A0A212L967</accession>